<protein>
    <recommendedName>
        <fullName evidence="2">Cellulose biosynthesis protein BcsS</fullName>
    </recommendedName>
</protein>
<dbReference type="AlphaFoldDB" id="A0A7V0XG14"/>
<evidence type="ECO:0000313" key="1">
    <source>
        <dbReference type="EMBL" id="HDR00206.1"/>
    </source>
</evidence>
<gene>
    <name evidence="1" type="ORF">ENN51_08000</name>
</gene>
<comment type="caution">
    <text evidence="1">The sequence shown here is derived from an EMBL/GenBank/DDBJ whole genome shotgun (WGS) entry which is preliminary data.</text>
</comment>
<organism evidence="1">
    <name type="scientific">candidate division WOR-3 bacterium</name>
    <dbReference type="NCBI Taxonomy" id="2052148"/>
    <lineage>
        <taxon>Bacteria</taxon>
        <taxon>Bacteria division WOR-3</taxon>
    </lineage>
</organism>
<evidence type="ECO:0008006" key="2">
    <source>
        <dbReference type="Google" id="ProtNLM"/>
    </source>
</evidence>
<name>A0A7V0XG14_UNCW3</name>
<dbReference type="Proteomes" id="UP000885672">
    <property type="component" value="Unassembled WGS sequence"/>
</dbReference>
<proteinExistence type="predicted"/>
<dbReference type="EMBL" id="DSBX01000306">
    <property type="protein sequence ID" value="HDR00206.1"/>
    <property type="molecule type" value="Genomic_DNA"/>
</dbReference>
<reference evidence="1" key="1">
    <citation type="journal article" date="2020" name="mSystems">
        <title>Genome- and Community-Level Interaction Insights into Carbon Utilization and Element Cycling Functions of Hydrothermarchaeota in Hydrothermal Sediment.</title>
        <authorList>
            <person name="Zhou Z."/>
            <person name="Liu Y."/>
            <person name="Xu W."/>
            <person name="Pan J."/>
            <person name="Luo Z.H."/>
            <person name="Li M."/>
        </authorList>
    </citation>
    <scope>NUCLEOTIDE SEQUENCE [LARGE SCALE GENOMIC DNA]</scope>
    <source>
        <strain evidence="1">SpSt-1182</strain>
    </source>
</reference>
<sequence length="224" mass="24675">MKTLFLLLAVAGLAFGSLYHIDQPVPRSLAHAEYYVGARLWGQGGALVRVGVGLFDRLTLGAAYGGDRLFGADEPVMHNRPEFFGRGAILLEQGYFPDLVVGFESQGYDVQAEDGRYDILPKGGFLALGKTVEPTRTYVQAAVNYWERVNGFVVLSQYLPGGFDIVVEYDLSANDSRRGYGYLNAGLAWTFNEQFRFGVSVRDVLGNGSSPVNRVLDISFHDLF</sequence>
<accession>A0A7V0XG14</accession>